<evidence type="ECO:0000313" key="8">
    <source>
        <dbReference type="EMBL" id="SDW49142.1"/>
    </source>
</evidence>
<keyword evidence="2" id="KW-0813">Transport</keyword>
<dbReference type="InterPro" id="IPR036259">
    <property type="entry name" value="MFS_trans_sf"/>
</dbReference>
<dbReference type="SUPFAM" id="SSF103473">
    <property type="entry name" value="MFS general substrate transporter"/>
    <property type="match status" value="1"/>
</dbReference>
<feature type="transmembrane region" description="Helical" evidence="7">
    <location>
        <begin position="247"/>
        <end position="269"/>
    </location>
</feature>
<name>A0A1H2TYY2_9PSEU</name>
<feature type="transmembrane region" description="Helical" evidence="7">
    <location>
        <begin position="145"/>
        <end position="164"/>
    </location>
</feature>
<evidence type="ECO:0000256" key="4">
    <source>
        <dbReference type="ARBA" id="ARBA00022692"/>
    </source>
</evidence>
<dbReference type="OrthoDB" id="4042314at2"/>
<accession>A0A1H2TYY2</accession>
<dbReference type="InterPro" id="IPR050171">
    <property type="entry name" value="MFS_Transporters"/>
</dbReference>
<keyword evidence="5 7" id="KW-1133">Transmembrane helix</keyword>
<feature type="transmembrane region" description="Helical" evidence="7">
    <location>
        <begin position="213"/>
        <end position="241"/>
    </location>
</feature>
<feature type="transmembrane region" description="Helical" evidence="7">
    <location>
        <begin position="105"/>
        <end position="124"/>
    </location>
</feature>
<proteinExistence type="predicted"/>
<evidence type="ECO:0000256" key="5">
    <source>
        <dbReference type="ARBA" id="ARBA00022989"/>
    </source>
</evidence>
<keyword evidence="3" id="KW-1003">Cell membrane</keyword>
<feature type="transmembrane region" description="Helical" evidence="7">
    <location>
        <begin position="170"/>
        <end position="192"/>
    </location>
</feature>
<comment type="subcellular location">
    <subcellularLocation>
        <location evidence="1">Cell membrane</location>
        <topology evidence="1">Multi-pass membrane protein</topology>
    </subcellularLocation>
</comment>
<keyword evidence="6 7" id="KW-0472">Membrane</keyword>
<dbReference type="GO" id="GO:0005886">
    <property type="term" value="C:plasma membrane"/>
    <property type="evidence" value="ECO:0007669"/>
    <property type="project" value="UniProtKB-SubCell"/>
</dbReference>
<dbReference type="STRING" id="589385.SAMN05421504_101733"/>
<feature type="transmembrane region" description="Helical" evidence="7">
    <location>
        <begin position="52"/>
        <end position="73"/>
    </location>
</feature>
<evidence type="ECO:0000256" key="1">
    <source>
        <dbReference type="ARBA" id="ARBA00004651"/>
    </source>
</evidence>
<dbReference type="PANTHER" id="PTHR23517">
    <property type="entry name" value="RESISTANCE PROTEIN MDTM, PUTATIVE-RELATED-RELATED"/>
    <property type="match status" value="1"/>
</dbReference>
<evidence type="ECO:0000256" key="2">
    <source>
        <dbReference type="ARBA" id="ARBA00022448"/>
    </source>
</evidence>
<dbReference type="Gene3D" id="1.20.1250.20">
    <property type="entry name" value="MFS general substrate transporter like domains"/>
    <property type="match status" value="2"/>
</dbReference>
<feature type="transmembrane region" description="Helical" evidence="7">
    <location>
        <begin position="24"/>
        <end position="46"/>
    </location>
</feature>
<feature type="transmembrane region" description="Helical" evidence="7">
    <location>
        <begin position="80"/>
        <end position="99"/>
    </location>
</feature>
<dbReference type="GO" id="GO:0022857">
    <property type="term" value="F:transmembrane transporter activity"/>
    <property type="evidence" value="ECO:0007669"/>
    <property type="project" value="InterPro"/>
</dbReference>
<gene>
    <name evidence="8" type="ORF">SAMN05421504_101733</name>
</gene>
<evidence type="ECO:0000256" key="7">
    <source>
        <dbReference type="SAM" id="Phobius"/>
    </source>
</evidence>
<dbReference type="Pfam" id="PF07690">
    <property type="entry name" value="MFS_1"/>
    <property type="match status" value="1"/>
</dbReference>
<dbReference type="InterPro" id="IPR011701">
    <property type="entry name" value="MFS"/>
</dbReference>
<dbReference type="RefSeq" id="WP_091286517.1">
    <property type="nucleotide sequence ID" value="NZ_FNON01000001.1"/>
</dbReference>
<sequence length="408" mass="42431">MIGTTLRTVAGLNRELRTLFTVTLLFRAGLMAFPFLSAYLLIGGAYSPVDVGLIIGAFGLGALLADISASVLLGRIPARTVMVTGLLLHTLVLALVPALHGVGVLAAATFAWGFTFEIYTPASYSQIIDRSSPEERKVAFACNRLAINVGMGIGPVLGGLIFALAPVSLFWINAACVLGATAYLLAGTRRGGVAEAAARSPRRMIASTVREETRFWTIFGLSLPIHLAYALPPVLVSAYLIQGLGLPSYWVSVVFVVNAGIVILFEVPLNKAMDSLSHSRSLLIGYAAAGTGFAAMGLSSSPAVIVGATVLWTVGEMIVFPSLLSYVSDLSGRDIADRNMSLYSGGVSIGVIAAPAASLALTTHGGPATPWLVIGAIVLAAFALLAAARLSTYTWRTPAEDPAPALGS</sequence>
<feature type="transmembrane region" description="Helical" evidence="7">
    <location>
        <begin position="304"/>
        <end position="328"/>
    </location>
</feature>
<feature type="transmembrane region" description="Helical" evidence="7">
    <location>
        <begin position="281"/>
        <end position="298"/>
    </location>
</feature>
<evidence type="ECO:0000256" key="6">
    <source>
        <dbReference type="ARBA" id="ARBA00023136"/>
    </source>
</evidence>
<evidence type="ECO:0000313" key="9">
    <source>
        <dbReference type="Proteomes" id="UP000199515"/>
    </source>
</evidence>
<dbReference type="Proteomes" id="UP000199515">
    <property type="component" value="Unassembled WGS sequence"/>
</dbReference>
<dbReference type="PANTHER" id="PTHR23517:SF2">
    <property type="entry name" value="MULTIDRUG RESISTANCE PROTEIN MDTH"/>
    <property type="match status" value="1"/>
</dbReference>
<dbReference type="EMBL" id="FNON01000001">
    <property type="protein sequence ID" value="SDW49142.1"/>
    <property type="molecule type" value="Genomic_DNA"/>
</dbReference>
<reference evidence="8 9" key="1">
    <citation type="submission" date="2016-10" db="EMBL/GenBank/DDBJ databases">
        <authorList>
            <person name="de Groot N.N."/>
        </authorList>
    </citation>
    <scope>NUCLEOTIDE SEQUENCE [LARGE SCALE GENOMIC DNA]</scope>
    <source>
        <strain evidence="8 9">CPCC 202699</strain>
    </source>
</reference>
<organism evidence="8 9">
    <name type="scientific">Amycolatopsis xylanica</name>
    <dbReference type="NCBI Taxonomy" id="589385"/>
    <lineage>
        <taxon>Bacteria</taxon>
        <taxon>Bacillati</taxon>
        <taxon>Actinomycetota</taxon>
        <taxon>Actinomycetes</taxon>
        <taxon>Pseudonocardiales</taxon>
        <taxon>Pseudonocardiaceae</taxon>
        <taxon>Amycolatopsis</taxon>
    </lineage>
</organism>
<evidence type="ECO:0000256" key="3">
    <source>
        <dbReference type="ARBA" id="ARBA00022475"/>
    </source>
</evidence>
<feature type="transmembrane region" description="Helical" evidence="7">
    <location>
        <begin position="340"/>
        <end position="362"/>
    </location>
</feature>
<dbReference type="AlphaFoldDB" id="A0A1H2TYY2"/>
<keyword evidence="4 7" id="KW-0812">Transmembrane</keyword>
<protein>
    <submittedName>
        <fullName evidence="8">Predicted arabinose efflux permease, MFS family</fullName>
    </submittedName>
</protein>
<keyword evidence="9" id="KW-1185">Reference proteome</keyword>
<feature type="transmembrane region" description="Helical" evidence="7">
    <location>
        <begin position="368"/>
        <end position="388"/>
    </location>
</feature>